<feature type="domain" description="Poly A polymerase head" evidence="5">
    <location>
        <begin position="50"/>
        <end position="165"/>
    </location>
</feature>
<dbReference type="SUPFAM" id="SSF81891">
    <property type="entry name" value="Poly A polymerase C-terminal region-like"/>
    <property type="match status" value="1"/>
</dbReference>
<comment type="caution">
    <text evidence="7">The sequence shown here is derived from an EMBL/GenBank/DDBJ whole genome shotgun (WGS) entry which is preliminary data.</text>
</comment>
<dbReference type="GO" id="GO:0000166">
    <property type="term" value="F:nucleotide binding"/>
    <property type="evidence" value="ECO:0007669"/>
    <property type="project" value="UniProtKB-KW"/>
</dbReference>
<dbReference type="InterPro" id="IPR043519">
    <property type="entry name" value="NT_sf"/>
</dbReference>
<dbReference type="InterPro" id="IPR010206">
    <property type="entry name" value="PolA_pol_I"/>
</dbReference>
<proteinExistence type="inferred from homology"/>
<dbReference type="EMBL" id="JAHLFV010000172">
    <property type="protein sequence ID" value="MBU3850361.1"/>
    <property type="molecule type" value="Genomic_DNA"/>
</dbReference>
<comment type="similarity">
    <text evidence="3">Belongs to the tRNA nucleotidyltransferase/poly(A) polymerase family.</text>
</comment>
<keyword evidence="7" id="KW-0548">Nucleotidyltransferase</keyword>
<feature type="region of interest" description="Disordered" evidence="4">
    <location>
        <begin position="360"/>
        <end position="411"/>
    </location>
</feature>
<evidence type="ECO:0000259" key="5">
    <source>
        <dbReference type="Pfam" id="PF01743"/>
    </source>
</evidence>
<dbReference type="InterPro" id="IPR002646">
    <property type="entry name" value="PolA_pol_head_dom"/>
</dbReference>
<dbReference type="Pfam" id="PF12627">
    <property type="entry name" value="PolyA_pol_RNAbd"/>
    <property type="match status" value="1"/>
</dbReference>
<dbReference type="InterPro" id="IPR032828">
    <property type="entry name" value="PolyA_RNA-bd"/>
</dbReference>
<gene>
    <name evidence="7" type="primary">pcnB</name>
    <name evidence="7" type="ORF">IAA16_07335</name>
</gene>
<dbReference type="Gene3D" id="1.10.3090.10">
    <property type="entry name" value="cca-adding enzyme, domain 2"/>
    <property type="match status" value="1"/>
</dbReference>
<dbReference type="AlphaFoldDB" id="A0A9E2L488"/>
<dbReference type="PANTHER" id="PTHR43051">
    <property type="entry name" value="POLYNUCLEOTIDE ADENYLYLTRANSFERASE FAMILY PROTEIN"/>
    <property type="match status" value="1"/>
</dbReference>
<dbReference type="SUPFAM" id="SSF81301">
    <property type="entry name" value="Nucleotidyltransferase"/>
    <property type="match status" value="1"/>
</dbReference>
<dbReference type="GO" id="GO:0043633">
    <property type="term" value="P:polyadenylation-dependent RNA catabolic process"/>
    <property type="evidence" value="ECO:0007669"/>
    <property type="project" value="InterPro"/>
</dbReference>
<feature type="compositionally biased region" description="Basic and acidic residues" evidence="4">
    <location>
        <begin position="364"/>
        <end position="373"/>
    </location>
</feature>
<dbReference type="Pfam" id="PF01743">
    <property type="entry name" value="PolyA_pol"/>
    <property type="match status" value="1"/>
</dbReference>
<reference evidence="7" key="1">
    <citation type="journal article" date="2021" name="PeerJ">
        <title>Extensive microbial diversity within the chicken gut microbiome revealed by metagenomics and culture.</title>
        <authorList>
            <person name="Gilroy R."/>
            <person name="Ravi A."/>
            <person name="Getino M."/>
            <person name="Pursley I."/>
            <person name="Horton D.L."/>
            <person name="Alikhan N.F."/>
            <person name="Baker D."/>
            <person name="Gharbi K."/>
            <person name="Hall N."/>
            <person name="Watson M."/>
            <person name="Adriaenssens E.M."/>
            <person name="Foster-Nyarko E."/>
            <person name="Jarju S."/>
            <person name="Secka A."/>
            <person name="Antonio M."/>
            <person name="Oren A."/>
            <person name="Chaudhuri R.R."/>
            <person name="La Ragione R."/>
            <person name="Hildebrand F."/>
            <person name="Pallen M.J."/>
        </authorList>
    </citation>
    <scope>NUCLEOTIDE SEQUENCE</scope>
    <source>
        <strain evidence="7">Gambia15-2214</strain>
    </source>
</reference>
<evidence type="ECO:0000313" key="7">
    <source>
        <dbReference type="EMBL" id="MBU3850361.1"/>
    </source>
</evidence>
<dbReference type="Proteomes" id="UP000823914">
    <property type="component" value="Unassembled WGS sequence"/>
</dbReference>
<dbReference type="GO" id="GO:0003723">
    <property type="term" value="F:RNA binding"/>
    <property type="evidence" value="ECO:0007669"/>
    <property type="project" value="UniProtKB-KW"/>
</dbReference>
<dbReference type="InterPro" id="IPR052191">
    <property type="entry name" value="tRNA_ntf/polyA_polymerase_I"/>
</dbReference>
<evidence type="ECO:0000256" key="3">
    <source>
        <dbReference type="RuleBase" id="RU003953"/>
    </source>
</evidence>
<keyword evidence="2" id="KW-0547">Nucleotide-binding</keyword>
<evidence type="ECO:0000256" key="2">
    <source>
        <dbReference type="ARBA" id="ARBA00022741"/>
    </source>
</evidence>
<feature type="domain" description="tRNA nucleotidyltransferase/poly(A) polymerase RNA and SrmB- binding" evidence="6">
    <location>
        <begin position="200"/>
        <end position="251"/>
    </location>
</feature>
<feature type="compositionally biased region" description="Basic and acidic residues" evidence="4">
    <location>
        <begin position="381"/>
        <end position="392"/>
    </location>
</feature>
<evidence type="ECO:0000259" key="6">
    <source>
        <dbReference type="Pfam" id="PF12627"/>
    </source>
</evidence>
<dbReference type="EC" id="2.7.7.19" evidence="7"/>
<dbReference type="CDD" id="cd05398">
    <property type="entry name" value="NT_ClassII-CCAase"/>
    <property type="match status" value="1"/>
</dbReference>
<dbReference type="GO" id="GO:1990817">
    <property type="term" value="F:poly(A) RNA polymerase activity"/>
    <property type="evidence" value="ECO:0007669"/>
    <property type="project" value="UniProtKB-EC"/>
</dbReference>
<reference evidence="7" key="2">
    <citation type="submission" date="2021-04" db="EMBL/GenBank/DDBJ databases">
        <authorList>
            <person name="Gilroy R."/>
        </authorList>
    </citation>
    <scope>NUCLEOTIDE SEQUENCE</scope>
    <source>
        <strain evidence="7">Gambia15-2214</strain>
    </source>
</reference>
<dbReference type="PANTHER" id="PTHR43051:SF1">
    <property type="entry name" value="POLYNUCLEOTIDE ADENYLYLTRANSFERASE FAMILY PROTEIN"/>
    <property type="match status" value="1"/>
</dbReference>
<evidence type="ECO:0000256" key="4">
    <source>
        <dbReference type="SAM" id="MobiDB-lite"/>
    </source>
</evidence>
<accession>A0A9E2L488</accession>
<organism evidence="7 8">
    <name type="scientific">Candidatus Treponema excrementipullorum</name>
    <dbReference type="NCBI Taxonomy" id="2838768"/>
    <lineage>
        <taxon>Bacteria</taxon>
        <taxon>Pseudomonadati</taxon>
        <taxon>Spirochaetota</taxon>
        <taxon>Spirochaetia</taxon>
        <taxon>Spirochaetales</taxon>
        <taxon>Treponemataceae</taxon>
        <taxon>Treponema</taxon>
    </lineage>
</organism>
<keyword evidence="1 3" id="KW-0808">Transferase</keyword>
<sequence length="411" mass="47244">MLIRYSADDKGRPIKKALIYTKDEHGITQDKIDPDALFILKQLQDYGFSAYIVGGAVRDLLVHKTPKDFDIVTDATPSKIKKIFRNSRIIGRRFRLVHVFFGSKIFEVSTFRSICDGTVGNRFGTMDEDVQRRDFTLNALYYDPLKEQIIDYVGGVKDIRKGIIRPVIPLKQIFEEDPVRMLRAVKYAATTGCKMPWTLKRKIQKSAHLLSPVSPSRLTEELLKIINSGHAYEIVKFAMEVDVYMCLQPAATALMYENSSFREKYFQHLKEMDAFQREHPDSRLGDKLIYLIYDFAASLTDWKAEVEYNSAASELYVQTWAQCRNFVLPMNPQRTELEYAIRSVLKQLGVSVRIPKKAFSPAKKTGEETPEIKKRPKKVNQSREDKSSRNKQIDTVLKTGKLKRQATPVAL</sequence>
<dbReference type="Gene3D" id="3.30.460.10">
    <property type="entry name" value="Beta Polymerase, domain 2"/>
    <property type="match status" value="1"/>
</dbReference>
<protein>
    <submittedName>
        <fullName evidence="7">Polynucleotide adenylyltransferase PcnB</fullName>
        <ecNumber evidence="7">2.7.7.19</ecNumber>
    </submittedName>
</protein>
<name>A0A9E2L488_9SPIR</name>
<dbReference type="GO" id="GO:0006396">
    <property type="term" value="P:RNA processing"/>
    <property type="evidence" value="ECO:0007669"/>
    <property type="project" value="InterPro"/>
</dbReference>
<dbReference type="NCBIfam" id="TIGR01942">
    <property type="entry name" value="pcnB"/>
    <property type="match status" value="1"/>
</dbReference>
<evidence type="ECO:0000256" key="1">
    <source>
        <dbReference type="ARBA" id="ARBA00022679"/>
    </source>
</evidence>
<keyword evidence="3" id="KW-0694">RNA-binding</keyword>
<evidence type="ECO:0000313" key="8">
    <source>
        <dbReference type="Proteomes" id="UP000823914"/>
    </source>
</evidence>